<feature type="region of interest" description="Disordered" evidence="1">
    <location>
        <begin position="149"/>
        <end position="181"/>
    </location>
</feature>
<feature type="compositionally biased region" description="Acidic residues" evidence="1">
    <location>
        <begin position="155"/>
        <end position="171"/>
    </location>
</feature>
<sequence length="769" mass="86441">MMTGKNLATFGVPNEELLQPGKQDLSTAQIRPVEEMRILKLVGDDEGVQHKAFNYAWERLHLRGFSESESSHPAWNAFKKAMSTAGLTMSVMKLSLICNFDHGAWKSGDKLEAKRDAFEAYLEVKQKAWFGLHASLRDLLYDWSIQEEKKGDPAEQQEQELNTEDEAEEEEQKPPPEPRNKTELYQIFNKDGPTNMIAGFMSDGRLQQVARLIVEISSPLENAYYKALEAAAEGWHVQASFAASRSLGQYVDTVHDILEKLGQKKLHDALQMTKPSRRARPEEMPEWALQEQELLSTCSKFAASLASNVFWSNAHFWMSMPALLSTVLSKDSARRAEAMQHAKLLVTTVLKAERHECSDGAWSALLADLGWHKQQFARETMALFLQADFDSKNTCLRKLAKRMYMGSSTTKDLLESTFAFLHRKASTHSTNYKMADSCKWLYSIVSPYAEAGGCPQVLPEQSDFDTVLGPTGLPDRLYASQNMFSIKNTLLPNPEAMHRPKQMKESKWRNSGPLAQQRSSAAAAYLMQDQESRWSHIDLCWVGAFFKQGAVFKHADGGNEQYVLSLGFRKWAAAGFPLHIVWMTCFQLQDGPWKLIPTELALRAFVPPLSKGLCSAWRIVDAEGVPLLEGGLRAGVFLTVPDLKQLCAALGIDMPAKGSGKKGRVLKADIAHKLCSEMFPDDDAVARNHMVGAICFRSGKNLTEDEQSVLDCVAQLAEEDRECPEFKKLAHLAKAQLHEQIRKRAVKQSKESRFWLVVVCHFISRCITM</sequence>
<reference evidence="2" key="1">
    <citation type="submission" date="2021-02" db="EMBL/GenBank/DDBJ databases">
        <authorList>
            <person name="Dougan E. K."/>
            <person name="Rhodes N."/>
            <person name="Thang M."/>
            <person name="Chan C."/>
        </authorList>
    </citation>
    <scope>NUCLEOTIDE SEQUENCE</scope>
</reference>
<protein>
    <submittedName>
        <fullName evidence="2">RplM protein</fullName>
    </submittedName>
</protein>
<dbReference type="OrthoDB" id="445377at2759"/>
<dbReference type="AlphaFoldDB" id="A0A812UCM3"/>
<proteinExistence type="predicted"/>
<dbReference type="EMBL" id="CAJNJA010027167">
    <property type="protein sequence ID" value="CAE7571225.1"/>
    <property type="molecule type" value="Genomic_DNA"/>
</dbReference>
<evidence type="ECO:0000313" key="3">
    <source>
        <dbReference type="Proteomes" id="UP000601435"/>
    </source>
</evidence>
<evidence type="ECO:0000313" key="2">
    <source>
        <dbReference type="EMBL" id="CAE7571225.1"/>
    </source>
</evidence>
<keyword evidence="3" id="KW-1185">Reference proteome</keyword>
<comment type="caution">
    <text evidence="2">The sequence shown here is derived from an EMBL/GenBank/DDBJ whole genome shotgun (WGS) entry which is preliminary data.</text>
</comment>
<name>A0A812UCM3_9DINO</name>
<evidence type="ECO:0000256" key="1">
    <source>
        <dbReference type="SAM" id="MobiDB-lite"/>
    </source>
</evidence>
<gene>
    <name evidence="2" type="primary">rplM</name>
    <name evidence="2" type="ORF">SNEC2469_LOCUS16665</name>
</gene>
<dbReference type="Proteomes" id="UP000601435">
    <property type="component" value="Unassembled WGS sequence"/>
</dbReference>
<organism evidence="2 3">
    <name type="scientific">Symbiodinium necroappetens</name>
    <dbReference type="NCBI Taxonomy" id="1628268"/>
    <lineage>
        <taxon>Eukaryota</taxon>
        <taxon>Sar</taxon>
        <taxon>Alveolata</taxon>
        <taxon>Dinophyceae</taxon>
        <taxon>Suessiales</taxon>
        <taxon>Symbiodiniaceae</taxon>
        <taxon>Symbiodinium</taxon>
    </lineage>
</organism>
<accession>A0A812UCM3</accession>
<feature type="compositionally biased region" description="Basic and acidic residues" evidence="1">
    <location>
        <begin position="172"/>
        <end position="181"/>
    </location>
</feature>